<dbReference type="WBParaSite" id="GPUH_0001975901-mRNA-1">
    <property type="protein sequence ID" value="GPUH_0001975901-mRNA-1"/>
    <property type="gene ID" value="GPUH_0001975901"/>
</dbReference>
<proteinExistence type="predicted"/>
<dbReference type="InterPro" id="IPR015943">
    <property type="entry name" value="WD40/YVTN_repeat-like_dom_sf"/>
</dbReference>
<evidence type="ECO:0000313" key="8">
    <source>
        <dbReference type="WBParaSite" id="GPUH_0001975901-mRNA-1"/>
    </source>
</evidence>
<dbReference type="PANTHER" id="PTHR14085:SF3">
    <property type="entry name" value="WD REPEAT-CONTAINING PROTEIN 46"/>
    <property type="match status" value="1"/>
</dbReference>
<dbReference type="GO" id="GO:0032040">
    <property type="term" value="C:small-subunit processome"/>
    <property type="evidence" value="ECO:0007669"/>
    <property type="project" value="TreeGrafter"/>
</dbReference>
<dbReference type="AlphaFoldDB" id="A0A183EFJ3"/>
<dbReference type="EMBL" id="UYRT01089048">
    <property type="protein sequence ID" value="VDN34455.1"/>
    <property type="molecule type" value="Genomic_DNA"/>
</dbReference>
<keyword evidence="5" id="KW-0539">Nucleus</keyword>
<dbReference type="SUPFAM" id="SSF50978">
    <property type="entry name" value="WD40 repeat-like"/>
    <property type="match status" value="1"/>
</dbReference>
<keyword evidence="7" id="KW-1185">Reference proteome</keyword>
<evidence type="ECO:0000256" key="2">
    <source>
        <dbReference type="ARBA" id="ARBA00022552"/>
    </source>
</evidence>
<protein>
    <submittedName>
        <fullName evidence="8">WD_REPEATS_REGION domain-containing protein</fullName>
    </submittedName>
</protein>
<dbReference type="InterPro" id="IPR001680">
    <property type="entry name" value="WD40_rpt"/>
</dbReference>
<evidence type="ECO:0000313" key="6">
    <source>
        <dbReference type="EMBL" id="VDN34455.1"/>
    </source>
</evidence>
<name>A0A183EFJ3_9BILA</name>
<gene>
    <name evidence="6" type="ORF">GPUH_LOCUS19735</name>
</gene>
<evidence type="ECO:0000256" key="5">
    <source>
        <dbReference type="ARBA" id="ARBA00023242"/>
    </source>
</evidence>
<dbReference type="GO" id="GO:0000462">
    <property type="term" value="P:maturation of SSU-rRNA from tricistronic rRNA transcript (SSU-rRNA, 5.8S rRNA, LSU-rRNA)"/>
    <property type="evidence" value="ECO:0007669"/>
    <property type="project" value="TreeGrafter"/>
</dbReference>
<dbReference type="InterPro" id="IPR040315">
    <property type="entry name" value="WDR46/Utp7"/>
</dbReference>
<evidence type="ECO:0000256" key="1">
    <source>
        <dbReference type="ARBA" id="ARBA00004604"/>
    </source>
</evidence>
<organism evidence="8">
    <name type="scientific">Gongylonema pulchrum</name>
    <dbReference type="NCBI Taxonomy" id="637853"/>
    <lineage>
        <taxon>Eukaryota</taxon>
        <taxon>Metazoa</taxon>
        <taxon>Ecdysozoa</taxon>
        <taxon>Nematoda</taxon>
        <taxon>Chromadorea</taxon>
        <taxon>Rhabditida</taxon>
        <taxon>Spirurina</taxon>
        <taxon>Spiruromorpha</taxon>
        <taxon>Spiruroidea</taxon>
        <taxon>Gongylonematidae</taxon>
        <taxon>Gongylonema</taxon>
    </lineage>
</organism>
<dbReference type="PANTHER" id="PTHR14085">
    <property type="entry name" value="WD-REPEAT PROTEIN BING4"/>
    <property type="match status" value="1"/>
</dbReference>
<keyword evidence="4" id="KW-0677">Repeat</keyword>
<dbReference type="Gene3D" id="2.130.10.10">
    <property type="entry name" value="YVTN repeat-like/Quinoprotein amine dehydrogenase"/>
    <property type="match status" value="1"/>
</dbReference>
<comment type="subcellular location">
    <subcellularLocation>
        <location evidence="1">Nucleus</location>
        <location evidence="1">Nucleolus</location>
    </subcellularLocation>
</comment>
<evidence type="ECO:0000256" key="4">
    <source>
        <dbReference type="ARBA" id="ARBA00022737"/>
    </source>
</evidence>
<keyword evidence="3" id="KW-0853">WD repeat</keyword>
<evidence type="ECO:0000256" key="3">
    <source>
        <dbReference type="ARBA" id="ARBA00022574"/>
    </source>
</evidence>
<dbReference type="OrthoDB" id="10251154at2759"/>
<accession>A0A183EFJ3</accession>
<keyword evidence="2" id="KW-0698">rRNA processing</keyword>
<reference evidence="6 7" key="2">
    <citation type="submission" date="2018-11" db="EMBL/GenBank/DDBJ databases">
        <authorList>
            <consortium name="Pathogen Informatics"/>
        </authorList>
    </citation>
    <scope>NUCLEOTIDE SEQUENCE [LARGE SCALE GENOMIC DNA]</scope>
</reference>
<dbReference type="FunFam" id="2.130.10.10:FF:000378">
    <property type="entry name" value="U3 small nucleolar RNA-associated protein 7"/>
    <property type="match status" value="1"/>
</dbReference>
<reference evidence="8" key="1">
    <citation type="submission" date="2016-06" db="UniProtKB">
        <authorList>
            <consortium name="WormBaseParasite"/>
        </authorList>
    </citation>
    <scope>IDENTIFICATION</scope>
</reference>
<dbReference type="GO" id="GO:0030686">
    <property type="term" value="C:90S preribosome"/>
    <property type="evidence" value="ECO:0007669"/>
    <property type="project" value="TreeGrafter"/>
</dbReference>
<evidence type="ECO:0000313" key="7">
    <source>
        <dbReference type="Proteomes" id="UP000271098"/>
    </source>
</evidence>
<dbReference type="SMART" id="SM00320">
    <property type="entry name" value="WD40"/>
    <property type="match status" value="3"/>
</dbReference>
<dbReference type="InterPro" id="IPR036322">
    <property type="entry name" value="WD40_repeat_dom_sf"/>
</dbReference>
<dbReference type="Proteomes" id="UP000271098">
    <property type="component" value="Unassembled WGS sequence"/>
</dbReference>
<sequence length="331" mass="37120">MCDDEKSAELVDLSGAVLSVRKCSKRARPRVTRNALKQKSKKAALRTAAVNKASLMRHDTGAAEINPRSVKTGFHQAKLSYEKLKFLERTKETARAELLNCEEQGFLAGDEGELTYTIDQNDICDAVDIASASKHFHLHLERFGPYRVDYTPNGRYLLIGGKQGHVAAFDWLTKKLSCEINVMEGVRDVRWLHVETMYAVAQKRWTHIYDCAGVELHCLKNLHDIKRLEFLPRHFLLVAGSKNSFLHYLDVSMGKLVQSFPTRQGPLDVMTQNPSNAIIHTGHGNGTVQLWSPNVRGPLVKMLAHPCTVNGIAVGGDYMATTGLDRKLRYH</sequence>